<name>A0ABY4CT55_9BACT</name>
<evidence type="ECO:0000256" key="1">
    <source>
        <dbReference type="ARBA" id="ARBA00010871"/>
    </source>
</evidence>
<keyword evidence="6" id="KW-1185">Reference proteome</keyword>
<evidence type="ECO:0000256" key="2">
    <source>
        <dbReference type="ARBA" id="ARBA00022598"/>
    </source>
</evidence>
<dbReference type="Proteomes" id="UP000831113">
    <property type="component" value="Chromosome"/>
</dbReference>
<keyword evidence="3" id="KW-0547">Nucleotide-binding</keyword>
<comment type="similarity">
    <text evidence="1">Belongs to the D-alanine--D-alanine ligase family.</text>
</comment>
<feature type="domain" description="ATP-grasp" evidence="4">
    <location>
        <begin position="125"/>
        <end position="347"/>
    </location>
</feature>
<evidence type="ECO:0000313" key="5">
    <source>
        <dbReference type="EMBL" id="UOG73443.1"/>
    </source>
</evidence>
<dbReference type="PANTHER" id="PTHR23132">
    <property type="entry name" value="D-ALANINE--D-ALANINE LIGASE"/>
    <property type="match status" value="1"/>
</dbReference>
<dbReference type="PANTHER" id="PTHR23132:SF23">
    <property type="entry name" value="D-ALANINE--D-ALANINE LIGASE B"/>
    <property type="match status" value="1"/>
</dbReference>
<evidence type="ECO:0000259" key="4">
    <source>
        <dbReference type="PROSITE" id="PS50975"/>
    </source>
</evidence>
<proteinExistence type="inferred from homology"/>
<dbReference type="RefSeq" id="WP_243795940.1">
    <property type="nucleotide sequence ID" value="NZ_CP094669.1"/>
</dbReference>
<dbReference type="EMBL" id="CP094669">
    <property type="protein sequence ID" value="UOG73443.1"/>
    <property type="molecule type" value="Genomic_DNA"/>
</dbReference>
<dbReference type="InterPro" id="IPR011095">
    <property type="entry name" value="Dala_Dala_lig_C"/>
</dbReference>
<gene>
    <name evidence="5" type="ORF">MTX78_15060</name>
</gene>
<keyword evidence="2" id="KW-0436">Ligase</keyword>
<keyword evidence="3" id="KW-0067">ATP-binding</keyword>
<dbReference type="SUPFAM" id="SSF56059">
    <property type="entry name" value="Glutathione synthetase ATP-binding domain-like"/>
    <property type="match status" value="1"/>
</dbReference>
<dbReference type="Pfam" id="PF07478">
    <property type="entry name" value="Dala_Dala_lig_C"/>
    <property type="match status" value="1"/>
</dbReference>
<dbReference type="Gene3D" id="3.30.470.20">
    <property type="entry name" value="ATP-grasp fold, B domain"/>
    <property type="match status" value="1"/>
</dbReference>
<dbReference type="InterPro" id="IPR011761">
    <property type="entry name" value="ATP-grasp"/>
</dbReference>
<organism evidence="5 6">
    <name type="scientific">Hymenobacter tibetensis</name>
    <dbReference type="NCBI Taxonomy" id="497967"/>
    <lineage>
        <taxon>Bacteria</taxon>
        <taxon>Pseudomonadati</taxon>
        <taxon>Bacteroidota</taxon>
        <taxon>Cytophagia</taxon>
        <taxon>Cytophagales</taxon>
        <taxon>Hymenobacteraceae</taxon>
        <taxon>Hymenobacter</taxon>
    </lineage>
</organism>
<dbReference type="InterPro" id="IPR013815">
    <property type="entry name" value="ATP_grasp_subdomain_1"/>
</dbReference>
<dbReference type="Gene3D" id="3.30.1490.20">
    <property type="entry name" value="ATP-grasp fold, A domain"/>
    <property type="match status" value="1"/>
</dbReference>
<evidence type="ECO:0000256" key="3">
    <source>
        <dbReference type="PROSITE-ProRule" id="PRU00409"/>
    </source>
</evidence>
<reference evidence="5 6" key="1">
    <citation type="submission" date="2022-03" db="EMBL/GenBank/DDBJ databases">
        <title>Hymenobactersp. isolated from the air.</title>
        <authorList>
            <person name="Won M."/>
            <person name="Kwon S.-W."/>
        </authorList>
    </citation>
    <scope>NUCLEOTIDE SEQUENCE [LARGE SCALE GENOMIC DNA]</scope>
    <source>
        <strain evidence="5 6">KACC 21982</strain>
    </source>
</reference>
<accession>A0ABY4CT55</accession>
<evidence type="ECO:0000313" key="6">
    <source>
        <dbReference type="Proteomes" id="UP000831113"/>
    </source>
</evidence>
<sequence length="353" mass="37900">MVFSFAPVAILYQAQVPPVINGIRKPLKPNGYADSGADIAVTLRQQGVPIVTPVAAPQVTRDLDWVFPDTAAGIAQAQAQGGTILWLNTVPFVGHPIDAYLQHGGRLVGQPPAVAETYEDKWTANEWLRAHGLPIPAARIMTQPEVLPAEFEFPVVLKPIRGRGSAGVERVLSAAHLAARLPLLVASGEFGEAVLVEQYLPGQEITVTVLPPGAYLVGGVEQQYADYWSLPPVKRFHHHQGIAPYNGTVAVSENSQVMAPAELATPAVQQVMQQCATAARLVGAKAPIRIDCRQAAHGDTYYLFDLNMKPNMTGPGRPGRANQDSLSALAAHAIGWDFAALLMNILRQAWSLT</sequence>
<dbReference type="PROSITE" id="PS50975">
    <property type="entry name" value="ATP_GRASP"/>
    <property type="match status" value="1"/>
</dbReference>
<protein>
    <submittedName>
        <fullName evidence="5">ATP-grasp domain-containing protein</fullName>
    </submittedName>
</protein>